<organism evidence="1 2">
    <name type="scientific">Tritrichomonas musculus</name>
    <dbReference type="NCBI Taxonomy" id="1915356"/>
    <lineage>
        <taxon>Eukaryota</taxon>
        <taxon>Metamonada</taxon>
        <taxon>Parabasalia</taxon>
        <taxon>Tritrichomonadida</taxon>
        <taxon>Tritrichomonadidae</taxon>
        <taxon>Tritrichomonas</taxon>
    </lineage>
</organism>
<reference evidence="1 2" key="1">
    <citation type="submission" date="2024-04" db="EMBL/GenBank/DDBJ databases">
        <title>Tritrichomonas musculus Genome.</title>
        <authorList>
            <person name="Alves-Ferreira E."/>
            <person name="Grigg M."/>
            <person name="Lorenzi H."/>
            <person name="Galac M."/>
        </authorList>
    </citation>
    <scope>NUCLEOTIDE SEQUENCE [LARGE SCALE GENOMIC DNA]</scope>
    <source>
        <strain evidence="1 2">EAF2021</strain>
    </source>
</reference>
<protein>
    <recommendedName>
        <fullName evidence="3">Sel1 repeat family protein</fullName>
    </recommendedName>
</protein>
<dbReference type="SMART" id="SM00671">
    <property type="entry name" value="SEL1"/>
    <property type="match status" value="2"/>
</dbReference>
<dbReference type="Pfam" id="PF08238">
    <property type="entry name" value="Sel1"/>
    <property type="match status" value="2"/>
</dbReference>
<keyword evidence="2" id="KW-1185">Reference proteome</keyword>
<dbReference type="EMBL" id="JAPFFF010000028">
    <property type="protein sequence ID" value="KAK8847196.1"/>
    <property type="molecule type" value="Genomic_DNA"/>
</dbReference>
<gene>
    <name evidence="1" type="ORF">M9Y10_019779</name>
</gene>
<dbReference type="Proteomes" id="UP001470230">
    <property type="component" value="Unassembled WGS sequence"/>
</dbReference>
<dbReference type="InterPro" id="IPR006597">
    <property type="entry name" value="Sel1-like"/>
</dbReference>
<dbReference type="Gene3D" id="1.25.40.10">
    <property type="entry name" value="Tetratricopeptide repeat domain"/>
    <property type="match status" value="1"/>
</dbReference>
<accession>A0ABR2HHD8</accession>
<sequence>MNFYTSMLYNGDYVKINKEESLHYYKMAADKGNVSAMLNYASMIEHEEVDSNADKTDAIIYFKMAAGRQKRLRRYIYLVAYELFERLSGGLRTF</sequence>
<evidence type="ECO:0000313" key="2">
    <source>
        <dbReference type="Proteomes" id="UP001470230"/>
    </source>
</evidence>
<dbReference type="SUPFAM" id="SSF81901">
    <property type="entry name" value="HCP-like"/>
    <property type="match status" value="1"/>
</dbReference>
<evidence type="ECO:0000313" key="1">
    <source>
        <dbReference type="EMBL" id="KAK8847196.1"/>
    </source>
</evidence>
<comment type="caution">
    <text evidence="1">The sequence shown here is derived from an EMBL/GenBank/DDBJ whole genome shotgun (WGS) entry which is preliminary data.</text>
</comment>
<name>A0ABR2HHD8_9EUKA</name>
<evidence type="ECO:0008006" key="3">
    <source>
        <dbReference type="Google" id="ProtNLM"/>
    </source>
</evidence>
<dbReference type="InterPro" id="IPR011990">
    <property type="entry name" value="TPR-like_helical_dom_sf"/>
</dbReference>
<proteinExistence type="predicted"/>